<reference evidence="1 2" key="1">
    <citation type="journal article" date="2021" name="Elife">
        <title>Chloroplast acquisition without the gene transfer in kleptoplastic sea slugs, Plakobranchus ocellatus.</title>
        <authorList>
            <person name="Maeda T."/>
            <person name="Takahashi S."/>
            <person name="Yoshida T."/>
            <person name="Shimamura S."/>
            <person name="Takaki Y."/>
            <person name="Nagai Y."/>
            <person name="Toyoda A."/>
            <person name="Suzuki Y."/>
            <person name="Arimoto A."/>
            <person name="Ishii H."/>
            <person name="Satoh N."/>
            <person name="Nishiyama T."/>
            <person name="Hasebe M."/>
            <person name="Maruyama T."/>
            <person name="Minagawa J."/>
            <person name="Obokata J."/>
            <person name="Shigenobu S."/>
        </authorList>
    </citation>
    <scope>NUCLEOTIDE SEQUENCE [LARGE SCALE GENOMIC DNA]</scope>
</reference>
<evidence type="ECO:0000313" key="1">
    <source>
        <dbReference type="EMBL" id="GFO32234.1"/>
    </source>
</evidence>
<keyword evidence="2" id="KW-1185">Reference proteome</keyword>
<organism evidence="1 2">
    <name type="scientific">Plakobranchus ocellatus</name>
    <dbReference type="NCBI Taxonomy" id="259542"/>
    <lineage>
        <taxon>Eukaryota</taxon>
        <taxon>Metazoa</taxon>
        <taxon>Spiralia</taxon>
        <taxon>Lophotrochozoa</taxon>
        <taxon>Mollusca</taxon>
        <taxon>Gastropoda</taxon>
        <taxon>Heterobranchia</taxon>
        <taxon>Euthyneura</taxon>
        <taxon>Panpulmonata</taxon>
        <taxon>Sacoglossa</taxon>
        <taxon>Placobranchoidea</taxon>
        <taxon>Plakobranchidae</taxon>
        <taxon>Plakobranchus</taxon>
    </lineage>
</organism>
<dbReference type="EMBL" id="BLXT01006573">
    <property type="protein sequence ID" value="GFO32234.1"/>
    <property type="molecule type" value="Genomic_DNA"/>
</dbReference>
<name>A0AAV4CM77_9GAST</name>
<comment type="caution">
    <text evidence="1">The sequence shown here is derived from an EMBL/GenBank/DDBJ whole genome shotgun (WGS) entry which is preliminary data.</text>
</comment>
<protein>
    <submittedName>
        <fullName evidence="1">Sec1 family domain-containing protein 2-like</fullName>
    </submittedName>
</protein>
<proteinExistence type="predicted"/>
<accession>A0AAV4CM77</accession>
<evidence type="ECO:0000313" key="2">
    <source>
        <dbReference type="Proteomes" id="UP000735302"/>
    </source>
</evidence>
<dbReference type="AlphaFoldDB" id="A0AAV4CM77"/>
<gene>
    <name evidence="1" type="ORF">PoB_005873900</name>
</gene>
<dbReference type="Proteomes" id="UP000735302">
    <property type="component" value="Unassembled WGS sequence"/>
</dbReference>
<sequence>MCINLSFDIFPSARSGPSARSVGLCSKLNFHRVHNLIMPKPVWDVSHGWWCQVAQKVRRAIVYLDGGMAELLHWSGGMGLLLQAGALDVRDFSSFESGEAGQQKAVFLVSSALTGVTESIIRDIVTGSSFQYVVLFTTISPLLHPSDAGGGDRAGEDWEGFWEDKLLQWMGNMVSLSSLCSSQSSLYIALRQSSLYIALRRV</sequence>